<dbReference type="Pfam" id="PF13881">
    <property type="entry name" value="Rad60-SLD_2"/>
    <property type="match status" value="1"/>
</dbReference>
<dbReference type="AlphaFoldDB" id="A0A8S0XQ36"/>
<dbReference type="PANTHER" id="PTHR13169:SF0">
    <property type="entry name" value="UBIQUITIN-LIKE PROTEIN 3"/>
    <property type="match status" value="1"/>
</dbReference>
<dbReference type="Gene3D" id="3.10.20.90">
    <property type="entry name" value="Phosphatidylinositol 3-kinase Catalytic Subunit, Chain A, domain 1"/>
    <property type="match status" value="1"/>
</dbReference>
<feature type="region of interest" description="Disordered" evidence="1">
    <location>
        <begin position="61"/>
        <end position="144"/>
    </location>
</feature>
<dbReference type="InterPro" id="IPR000626">
    <property type="entry name" value="Ubiquitin-like_dom"/>
</dbReference>
<evidence type="ECO:0000313" key="4">
    <source>
        <dbReference type="Proteomes" id="UP000467700"/>
    </source>
</evidence>
<comment type="caution">
    <text evidence="3">The sequence shown here is derived from an EMBL/GenBank/DDBJ whole genome shotgun (WGS) entry which is preliminary data.</text>
</comment>
<evidence type="ECO:0000256" key="1">
    <source>
        <dbReference type="SAM" id="MobiDB-lite"/>
    </source>
</evidence>
<organism evidence="3 4">
    <name type="scientific">Cyclocybe aegerita</name>
    <name type="common">Black poplar mushroom</name>
    <name type="synonym">Agrocybe aegerita</name>
    <dbReference type="NCBI Taxonomy" id="1973307"/>
    <lineage>
        <taxon>Eukaryota</taxon>
        <taxon>Fungi</taxon>
        <taxon>Dikarya</taxon>
        <taxon>Basidiomycota</taxon>
        <taxon>Agaricomycotina</taxon>
        <taxon>Agaricomycetes</taxon>
        <taxon>Agaricomycetidae</taxon>
        <taxon>Agaricales</taxon>
        <taxon>Agaricineae</taxon>
        <taxon>Bolbitiaceae</taxon>
        <taxon>Cyclocybe</taxon>
    </lineage>
</organism>
<evidence type="ECO:0000259" key="2">
    <source>
        <dbReference type="PROSITE" id="PS50053"/>
    </source>
</evidence>
<protein>
    <recommendedName>
        <fullName evidence="2">Ubiquitin-like domain-containing protein</fullName>
    </recommendedName>
</protein>
<keyword evidence="4" id="KW-1185">Reference proteome</keyword>
<feature type="region of interest" description="Disordered" evidence="1">
    <location>
        <begin position="256"/>
        <end position="325"/>
    </location>
</feature>
<dbReference type="PANTHER" id="PTHR13169">
    <property type="entry name" value="UBIQUITIN-LIKE PROTEIN 3 HCG-1 PROTEIN"/>
    <property type="match status" value="1"/>
</dbReference>
<feature type="compositionally biased region" description="Low complexity" evidence="1">
    <location>
        <begin position="71"/>
        <end position="94"/>
    </location>
</feature>
<sequence length="436" mass="47398">MKTQGLKTAQDHVCPSFILDAKYLNCPIYTPSLFLDPLFLASPPSILVFLVVHNSEHIMSTTDNPTTQQNAEASTSAPSTTTALQPPAAPFAATSAVQDSVPPSARTSFTLHYDDDELRSRPSTSRAAPVPPVPTLPASHESANNTRVSPIISMVSEAHNKPSPKLEMPAQAQLTVEEPVPQMPQTYVTFLLISGKRRTMSFEPETTIGRVKELVWNSWPADWQDDRPPAPSYLRVLYLGRMLQDDETLIKLKLPTHTPQQPPLATPTSPSSAGAGPTPTIMHLSIRPYAPPGEGDTIKKKRRRGQDDGSGMNDQGEEDGGGTVAFGPLEHLDFIETNIPKHILSPSAHSFTLPITIPPTVTFSTPRLGVYLKMLQAIATLKHVLFEPSPSNNITSGSRYLEIKTRQPSTCQNLAASSCHEALQHNKFAASDSPLT</sequence>
<dbReference type="SUPFAM" id="SSF54236">
    <property type="entry name" value="Ubiquitin-like"/>
    <property type="match status" value="1"/>
</dbReference>
<gene>
    <name evidence="3" type="ORF">AAE3_LOCUS10629</name>
</gene>
<evidence type="ECO:0000313" key="3">
    <source>
        <dbReference type="EMBL" id="CAA7268313.1"/>
    </source>
</evidence>
<name>A0A8S0XQ36_CYCAE</name>
<reference evidence="3 4" key="1">
    <citation type="submission" date="2020-01" db="EMBL/GenBank/DDBJ databases">
        <authorList>
            <person name="Gupta K D."/>
        </authorList>
    </citation>
    <scope>NUCLEOTIDE SEQUENCE [LARGE SCALE GENOMIC DNA]</scope>
</reference>
<feature type="compositionally biased region" description="Polar residues" evidence="1">
    <location>
        <begin position="61"/>
        <end position="70"/>
    </location>
</feature>
<dbReference type="InterPro" id="IPR029071">
    <property type="entry name" value="Ubiquitin-like_domsf"/>
</dbReference>
<dbReference type="EMBL" id="CACVBS010000068">
    <property type="protein sequence ID" value="CAA7268313.1"/>
    <property type="molecule type" value="Genomic_DNA"/>
</dbReference>
<proteinExistence type="predicted"/>
<dbReference type="Proteomes" id="UP000467700">
    <property type="component" value="Unassembled WGS sequence"/>
</dbReference>
<dbReference type="OrthoDB" id="1043111at2759"/>
<feature type="domain" description="Ubiquitin-like" evidence="2">
    <location>
        <begin position="186"/>
        <end position="254"/>
    </location>
</feature>
<accession>A0A8S0XQ36</accession>
<feature type="compositionally biased region" description="Low complexity" evidence="1">
    <location>
        <begin position="266"/>
        <end position="280"/>
    </location>
</feature>
<dbReference type="InterPro" id="IPR040015">
    <property type="entry name" value="UBL3-like"/>
</dbReference>
<dbReference type="InterPro" id="IPR039540">
    <property type="entry name" value="UBL3-like_ubiquitin_dom"/>
</dbReference>
<dbReference type="PROSITE" id="PS50053">
    <property type="entry name" value="UBIQUITIN_2"/>
    <property type="match status" value="1"/>
</dbReference>